<dbReference type="OrthoDB" id="24572at2"/>
<protein>
    <submittedName>
        <fullName evidence="1">Uncharacterized protein</fullName>
    </submittedName>
</protein>
<dbReference type="EMBL" id="QWKX01000151">
    <property type="protein sequence ID" value="RIH74150.1"/>
    <property type="molecule type" value="Genomic_DNA"/>
</dbReference>
<organism evidence="1 2">
    <name type="scientific">Meiothermus taiwanensis</name>
    <dbReference type="NCBI Taxonomy" id="172827"/>
    <lineage>
        <taxon>Bacteria</taxon>
        <taxon>Thermotogati</taxon>
        <taxon>Deinococcota</taxon>
        <taxon>Deinococci</taxon>
        <taxon>Thermales</taxon>
        <taxon>Thermaceae</taxon>
        <taxon>Meiothermus</taxon>
    </lineage>
</organism>
<reference evidence="1 2" key="1">
    <citation type="submission" date="2018-08" db="EMBL/GenBank/DDBJ databases">
        <title>Meiothermus cateniformans JCM 15151 genome sequencing project.</title>
        <authorList>
            <person name="Da Costa M.S."/>
            <person name="Albuquerque L."/>
            <person name="Raposo P."/>
            <person name="Froufe H.J.C."/>
            <person name="Barroso C.S."/>
            <person name="Egas C."/>
        </authorList>
    </citation>
    <scope>NUCLEOTIDE SEQUENCE [LARGE SCALE GENOMIC DNA]</scope>
    <source>
        <strain evidence="1 2">JCM 15151</strain>
    </source>
</reference>
<comment type="caution">
    <text evidence="1">The sequence shown here is derived from an EMBL/GenBank/DDBJ whole genome shotgun (WGS) entry which is preliminary data.</text>
</comment>
<accession>A0A399DW71</accession>
<dbReference type="Proteomes" id="UP000266089">
    <property type="component" value="Unassembled WGS sequence"/>
</dbReference>
<dbReference type="RefSeq" id="WP_027888972.1">
    <property type="nucleotide sequence ID" value="NZ_JBHSXZ010000014.1"/>
</dbReference>
<dbReference type="SUPFAM" id="SSF53474">
    <property type="entry name" value="alpha/beta-Hydrolases"/>
    <property type="match status" value="1"/>
</dbReference>
<name>A0A399DW71_9DEIN</name>
<gene>
    <name evidence="1" type="ORF">Mcate_02832</name>
</gene>
<dbReference type="AlphaFoldDB" id="A0A399DW71"/>
<proteinExistence type="predicted"/>
<evidence type="ECO:0000313" key="1">
    <source>
        <dbReference type="EMBL" id="RIH74150.1"/>
    </source>
</evidence>
<dbReference type="InterPro" id="IPR029058">
    <property type="entry name" value="AB_hydrolase_fold"/>
</dbReference>
<sequence length="298" mass="33575">MRHLLWLVVLLAACLPAPPQRNLRPAGSPDVVVMGFSGRCASLPVVGDGCNPPFDNYGYLDDEVFPRSTIPRQTAQTVVGVFRELGYSVEYFDVSAFLYAHTSGISRQQEPGYLEAEGYLKRVYEYWIRGFENPTRVVLLAHSHGTVWASLLAWNHPEVRFDYAIYLDAICSFWDTDNMRNNRIIQDYYDARGLRRPFPLNADEGGGPCRVLTVPGLPTQQDLNDVVPPNVGVGLEVVSRRPLNLAPVNFIHDDDPDHRLDGSKTRLFRFQSREDHSGVTAQGSDAMRWVVAQIRARD</sequence>
<evidence type="ECO:0000313" key="2">
    <source>
        <dbReference type="Proteomes" id="UP000266089"/>
    </source>
</evidence>